<evidence type="ECO:0000256" key="3">
    <source>
        <dbReference type="ARBA" id="ARBA00012438"/>
    </source>
</evidence>
<evidence type="ECO:0000256" key="8">
    <source>
        <dbReference type="ARBA" id="ARBA00022741"/>
    </source>
</evidence>
<feature type="transmembrane region" description="Helical" evidence="14">
    <location>
        <begin position="285"/>
        <end position="310"/>
    </location>
</feature>
<dbReference type="InterPro" id="IPR003594">
    <property type="entry name" value="HATPase_dom"/>
</dbReference>
<dbReference type="PROSITE" id="PS50885">
    <property type="entry name" value="HAMP"/>
    <property type="match status" value="1"/>
</dbReference>
<evidence type="ECO:0000256" key="12">
    <source>
        <dbReference type="ARBA" id="ARBA00023012"/>
    </source>
</evidence>
<dbReference type="InterPro" id="IPR010559">
    <property type="entry name" value="Sig_transdc_His_kin_internal"/>
</dbReference>
<keyword evidence="10" id="KW-0067">ATP-binding</keyword>
<keyword evidence="4" id="KW-1003">Cell membrane</keyword>
<evidence type="ECO:0000313" key="17">
    <source>
        <dbReference type="EMBL" id="SDY12692.1"/>
    </source>
</evidence>
<keyword evidence="9 17" id="KW-0418">Kinase</keyword>
<evidence type="ECO:0000313" key="18">
    <source>
        <dbReference type="Proteomes" id="UP000198935"/>
    </source>
</evidence>
<proteinExistence type="predicted"/>
<dbReference type="InterPro" id="IPR003660">
    <property type="entry name" value="HAMP_dom"/>
</dbReference>
<evidence type="ECO:0000256" key="13">
    <source>
        <dbReference type="ARBA" id="ARBA00023136"/>
    </source>
</evidence>
<dbReference type="PANTHER" id="PTHR34220">
    <property type="entry name" value="SENSOR HISTIDINE KINASE YPDA"/>
    <property type="match status" value="1"/>
</dbReference>
<comment type="catalytic activity">
    <reaction evidence="1">
        <text>ATP + protein L-histidine = ADP + protein N-phospho-L-histidine.</text>
        <dbReference type="EC" id="2.7.13.3"/>
    </reaction>
</comment>
<dbReference type="InterPro" id="IPR036890">
    <property type="entry name" value="HATPase_C_sf"/>
</dbReference>
<keyword evidence="11 14" id="KW-1133">Transmembrane helix</keyword>
<evidence type="ECO:0000256" key="1">
    <source>
        <dbReference type="ARBA" id="ARBA00000085"/>
    </source>
</evidence>
<dbReference type="Pfam" id="PF02518">
    <property type="entry name" value="HATPase_c"/>
    <property type="match status" value="1"/>
</dbReference>
<feature type="domain" description="HAMP" evidence="16">
    <location>
        <begin position="312"/>
        <end position="364"/>
    </location>
</feature>
<evidence type="ECO:0000256" key="14">
    <source>
        <dbReference type="SAM" id="Phobius"/>
    </source>
</evidence>
<evidence type="ECO:0000256" key="9">
    <source>
        <dbReference type="ARBA" id="ARBA00022777"/>
    </source>
</evidence>
<dbReference type="AlphaFoldDB" id="A0A1H3HB41"/>
<feature type="domain" description="Histidine kinase" evidence="15">
    <location>
        <begin position="475"/>
        <end position="584"/>
    </location>
</feature>
<evidence type="ECO:0000259" key="16">
    <source>
        <dbReference type="PROSITE" id="PS50885"/>
    </source>
</evidence>
<keyword evidence="7 14" id="KW-0812">Transmembrane</keyword>
<evidence type="ECO:0000256" key="10">
    <source>
        <dbReference type="ARBA" id="ARBA00022840"/>
    </source>
</evidence>
<evidence type="ECO:0000256" key="4">
    <source>
        <dbReference type="ARBA" id="ARBA00022475"/>
    </source>
</evidence>
<organism evidence="17 18">
    <name type="scientific">Evansella caseinilytica</name>
    <dbReference type="NCBI Taxonomy" id="1503961"/>
    <lineage>
        <taxon>Bacteria</taxon>
        <taxon>Bacillati</taxon>
        <taxon>Bacillota</taxon>
        <taxon>Bacilli</taxon>
        <taxon>Bacillales</taxon>
        <taxon>Bacillaceae</taxon>
        <taxon>Evansella</taxon>
    </lineage>
</organism>
<dbReference type="GO" id="GO:0000155">
    <property type="term" value="F:phosphorelay sensor kinase activity"/>
    <property type="evidence" value="ECO:0007669"/>
    <property type="project" value="InterPro"/>
</dbReference>
<name>A0A1H3HB41_9BACI</name>
<dbReference type="STRING" id="1503961.SAMN05421736_101441"/>
<keyword evidence="13 14" id="KW-0472">Membrane</keyword>
<dbReference type="SUPFAM" id="SSF158472">
    <property type="entry name" value="HAMP domain-like"/>
    <property type="match status" value="1"/>
</dbReference>
<comment type="subcellular location">
    <subcellularLocation>
        <location evidence="2">Cell membrane</location>
        <topology evidence="2">Multi-pass membrane protein</topology>
    </subcellularLocation>
</comment>
<evidence type="ECO:0000256" key="2">
    <source>
        <dbReference type="ARBA" id="ARBA00004651"/>
    </source>
</evidence>
<evidence type="ECO:0000259" key="15">
    <source>
        <dbReference type="PROSITE" id="PS50109"/>
    </source>
</evidence>
<gene>
    <name evidence="17" type="ORF">SAMN05421736_101441</name>
</gene>
<accession>A0A1H3HB41</accession>
<dbReference type="PANTHER" id="PTHR34220:SF11">
    <property type="entry name" value="SENSOR PROTEIN KINASE HPTS"/>
    <property type="match status" value="1"/>
</dbReference>
<keyword evidence="5" id="KW-0597">Phosphoprotein</keyword>
<evidence type="ECO:0000256" key="11">
    <source>
        <dbReference type="ARBA" id="ARBA00022989"/>
    </source>
</evidence>
<dbReference type="InterPro" id="IPR005467">
    <property type="entry name" value="His_kinase_dom"/>
</dbReference>
<dbReference type="GO" id="GO:0005886">
    <property type="term" value="C:plasma membrane"/>
    <property type="evidence" value="ECO:0007669"/>
    <property type="project" value="UniProtKB-SubCell"/>
</dbReference>
<dbReference type="EC" id="2.7.13.3" evidence="3"/>
<keyword evidence="6" id="KW-0808">Transferase</keyword>
<dbReference type="SMART" id="SM00304">
    <property type="entry name" value="HAMP"/>
    <property type="match status" value="1"/>
</dbReference>
<dbReference type="InterPro" id="IPR050640">
    <property type="entry name" value="Bact_2-comp_sensor_kinase"/>
</dbReference>
<dbReference type="SUPFAM" id="SSF55874">
    <property type="entry name" value="ATPase domain of HSP90 chaperone/DNA topoisomerase II/histidine kinase"/>
    <property type="match status" value="1"/>
</dbReference>
<evidence type="ECO:0000256" key="5">
    <source>
        <dbReference type="ARBA" id="ARBA00022553"/>
    </source>
</evidence>
<reference evidence="18" key="1">
    <citation type="submission" date="2016-10" db="EMBL/GenBank/DDBJ databases">
        <authorList>
            <person name="Varghese N."/>
            <person name="Submissions S."/>
        </authorList>
    </citation>
    <scope>NUCLEOTIDE SEQUENCE [LARGE SCALE GENOMIC DNA]</scope>
    <source>
        <strain evidence="18">SP</strain>
    </source>
</reference>
<dbReference type="Gene3D" id="6.10.340.10">
    <property type="match status" value="1"/>
</dbReference>
<dbReference type="Proteomes" id="UP000198935">
    <property type="component" value="Unassembled WGS sequence"/>
</dbReference>
<dbReference type="Gene3D" id="3.30.565.10">
    <property type="entry name" value="Histidine kinase-like ATPase, C-terminal domain"/>
    <property type="match status" value="1"/>
</dbReference>
<dbReference type="GO" id="GO:0005524">
    <property type="term" value="F:ATP binding"/>
    <property type="evidence" value="ECO:0007669"/>
    <property type="project" value="UniProtKB-KW"/>
</dbReference>
<dbReference type="CDD" id="cd06225">
    <property type="entry name" value="HAMP"/>
    <property type="match status" value="1"/>
</dbReference>
<dbReference type="OrthoDB" id="9776552at2"/>
<evidence type="ECO:0000256" key="6">
    <source>
        <dbReference type="ARBA" id="ARBA00022679"/>
    </source>
</evidence>
<dbReference type="EMBL" id="FNPI01000001">
    <property type="protein sequence ID" value="SDY12692.1"/>
    <property type="molecule type" value="Genomic_DNA"/>
</dbReference>
<dbReference type="PROSITE" id="PS50109">
    <property type="entry name" value="HIS_KIN"/>
    <property type="match status" value="1"/>
</dbReference>
<protein>
    <recommendedName>
        <fullName evidence="3">histidine kinase</fullName>
        <ecNumber evidence="3">2.7.13.3</ecNumber>
    </recommendedName>
</protein>
<sequence length="594" mass="67747">MFKRSIRNKLIILLLLITIIPFGTSIAITFFYTKETLKEQTIQESVNLLFQGKVNIETYLKELNNLILVNYNNSDFMLYLKTPGSANDYTLTRSVNHVLNSLLFGDDSIHRVSMSIVQNHQFVTTSKQSSIVYTDLADDLNTEHYNNAEESPYNLFIEASPATGKFILHRAFRNVPAAEVLAYFSVEVRPDKINDLSNHLYHRGSEEFYILTPEGDFIYHSNGLPVNDAEKAWVDALVHSEVDQGKMEWSDDTFQGMLIFDTISNAAGGWILVKRVPYAILYESAYGMATINIFLGVVGLCLVIFASLLVSVKITTPIRELVKNIRQVEKGDLRVRFESLGNDEIGILGHRFKMMVERINQLINREYKLELENKTNQLKVLQSQINPHFLYNTLQSIGTMALKSNAPQVYTSLTELSQIMRYGMNTDEDVVPLVKEVNYTKAYMQLQKQRFGEELVYILDVDEDTLNVPVPKMLLQPVIENYFKHGFDIRENVGEIIVTAKKDAAFLHIKIKDNGVGIVEERLQQLRQHLYSEESGHSDEIQMGIGLKNVYTRLKLYYSGRAALTLQSRKQGGFCVAMKLPLEMEDGIDESADR</sequence>
<evidence type="ECO:0000256" key="7">
    <source>
        <dbReference type="ARBA" id="ARBA00022692"/>
    </source>
</evidence>
<keyword evidence="12" id="KW-0902">Two-component regulatory system</keyword>
<keyword evidence="8" id="KW-0547">Nucleotide-binding</keyword>
<dbReference type="Pfam" id="PF00672">
    <property type="entry name" value="HAMP"/>
    <property type="match status" value="1"/>
</dbReference>
<dbReference type="Pfam" id="PF06580">
    <property type="entry name" value="His_kinase"/>
    <property type="match status" value="1"/>
</dbReference>
<keyword evidence="18" id="KW-1185">Reference proteome</keyword>
<dbReference type="SMART" id="SM00387">
    <property type="entry name" value="HATPase_c"/>
    <property type="match status" value="1"/>
</dbReference>